<name>A0ABX0M0E4_9BURK</name>
<protein>
    <submittedName>
        <fullName evidence="1">Uncharacterized protein</fullName>
    </submittedName>
</protein>
<reference evidence="1 2" key="1">
    <citation type="submission" date="2019-09" db="EMBL/GenBank/DDBJ databases">
        <title>Taxonomy of Antarctic Massilia spp.: description of Massilia rubra sp. nov., Massilia aquatica sp. nov., Massilia mucilaginosa sp. nov., Massilia frigida sp. nov. isolated from streams, lakes and regoliths.</title>
        <authorList>
            <person name="Holochova P."/>
            <person name="Sedlacek I."/>
            <person name="Kralova S."/>
            <person name="Maslanova I."/>
            <person name="Busse H.-J."/>
            <person name="Stankova E."/>
            <person name="Vrbovska V."/>
            <person name="Kovarovic V."/>
            <person name="Bartak M."/>
            <person name="Svec P."/>
            <person name="Pantucek R."/>
        </authorList>
    </citation>
    <scope>NUCLEOTIDE SEQUENCE [LARGE SCALE GENOMIC DNA]</scope>
    <source>
        <strain evidence="1 2">CCM 8692</strain>
    </source>
</reference>
<organism evidence="1 2">
    <name type="scientific">Massilia rubra</name>
    <dbReference type="NCBI Taxonomy" id="2607910"/>
    <lineage>
        <taxon>Bacteria</taxon>
        <taxon>Pseudomonadati</taxon>
        <taxon>Pseudomonadota</taxon>
        <taxon>Betaproteobacteria</taxon>
        <taxon>Burkholderiales</taxon>
        <taxon>Oxalobacteraceae</taxon>
        <taxon>Telluria group</taxon>
        <taxon>Massilia</taxon>
    </lineage>
</organism>
<keyword evidence="2" id="KW-1185">Reference proteome</keyword>
<dbReference type="EMBL" id="VUYU01000034">
    <property type="protein sequence ID" value="NHZ37801.1"/>
    <property type="molecule type" value="Genomic_DNA"/>
</dbReference>
<accession>A0ABX0M0E4</accession>
<gene>
    <name evidence="1" type="ORF">F0185_30000</name>
</gene>
<proteinExistence type="predicted"/>
<comment type="caution">
    <text evidence="1">The sequence shown here is derived from an EMBL/GenBank/DDBJ whole genome shotgun (WGS) entry which is preliminary data.</text>
</comment>
<evidence type="ECO:0000313" key="2">
    <source>
        <dbReference type="Proteomes" id="UP000785613"/>
    </source>
</evidence>
<dbReference type="Proteomes" id="UP000785613">
    <property type="component" value="Unassembled WGS sequence"/>
</dbReference>
<evidence type="ECO:0000313" key="1">
    <source>
        <dbReference type="EMBL" id="NHZ37801.1"/>
    </source>
</evidence>
<sequence length="38" mass="3985">MCPRASQSAVLIHGLTDIGWITLLGKNMVEKMGGGDLA</sequence>